<accession>A0A8J7J4W7</accession>
<keyword evidence="1" id="KW-0805">Transcription regulation</keyword>
<reference evidence="5" key="1">
    <citation type="submission" date="2020-12" db="EMBL/GenBank/DDBJ databases">
        <title>Sedimentitalea sp. nov., isolated from sand in Incheon.</title>
        <authorList>
            <person name="Kim W."/>
        </authorList>
    </citation>
    <scope>NUCLEOTIDE SEQUENCE</scope>
    <source>
        <strain evidence="5">CAU 1593</strain>
    </source>
</reference>
<dbReference type="PANTHER" id="PTHR44688">
    <property type="entry name" value="DNA-BINDING TRANSCRIPTIONAL ACTIVATOR DEVR_DOSR"/>
    <property type="match status" value="1"/>
</dbReference>
<dbReference type="InterPro" id="IPR036693">
    <property type="entry name" value="TF_LuxR_autoind-bd_dom_sf"/>
</dbReference>
<dbReference type="InterPro" id="IPR000792">
    <property type="entry name" value="Tscrpt_reg_LuxR_C"/>
</dbReference>
<sequence>MSCAWLQRRGAAMFMCHAAELETRTDGDALWAASRSVFADAGLVHVIYLVSDDARRRVSLRSSTPAIHREVDPAEDPFLDYCCKSYDVTRTGVAYLPDYSYLPTTAQRLIRAARKVGFVSGFGIPTRLEGADRYGGFNLGCALDRDAFEARFAPHIAEIQSLCFLLHRRFEELDRKRSSAVEALSPREGEILSLIARGLTRKECAHALGLSPNTVAEYTKSAYRKLGVRNRVEAARLMSGGR</sequence>
<dbReference type="EMBL" id="JAELVR010000005">
    <property type="protein sequence ID" value="MBJ6371660.1"/>
    <property type="molecule type" value="Genomic_DNA"/>
</dbReference>
<keyword evidence="6" id="KW-1185">Reference proteome</keyword>
<comment type="caution">
    <text evidence="5">The sequence shown here is derived from an EMBL/GenBank/DDBJ whole genome shotgun (WGS) entry which is preliminary data.</text>
</comment>
<dbReference type="SUPFAM" id="SSF75516">
    <property type="entry name" value="Pheromone-binding domain of LuxR-like quorum-sensing transcription factors"/>
    <property type="match status" value="1"/>
</dbReference>
<dbReference type="SMART" id="SM00421">
    <property type="entry name" value="HTH_LUXR"/>
    <property type="match status" value="1"/>
</dbReference>
<dbReference type="InterPro" id="IPR036388">
    <property type="entry name" value="WH-like_DNA-bd_sf"/>
</dbReference>
<keyword evidence="3" id="KW-0804">Transcription</keyword>
<dbReference type="CDD" id="cd06170">
    <property type="entry name" value="LuxR_C_like"/>
    <property type="match status" value="1"/>
</dbReference>
<keyword evidence="2" id="KW-0238">DNA-binding</keyword>
<evidence type="ECO:0000256" key="1">
    <source>
        <dbReference type="ARBA" id="ARBA00023015"/>
    </source>
</evidence>
<dbReference type="Proteomes" id="UP000619079">
    <property type="component" value="Unassembled WGS sequence"/>
</dbReference>
<evidence type="ECO:0000256" key="2">
    <source>
        <dbReference type="ARBA" id="ARBA00023125"/>
    </source>
</evidence>
<evidence type="ECO:0000313" key="6">
    <source>
        <dbReference type="Proteomes" id="UP000619079"/>
    </source>
</evidence>
<evidence type="ECO:0000259" key="4">
    <source>
        <dbReference type="PROSITE" id="PS50043"/>
    </source>
</evidence>
<dbReference type="InterPro" id="IPR016032">
    <property type="entry name" value="Sig_transdc_resp-reg_C-effctor"/>
</dbReference>
<protein>
    <submittedName>
        <fullName evidence="5">Autoinducer binding domain-containing protein</fullName>
    </submittedName>
</protein>
<gene>
    <name evidence="5" type="ORF">JF290_08990</name>
</gene>
<dbReference type="GO" id="GO:0003677">
    <property type="term" value="F:DNA binding"/>
    <property type="evidence" value="ECO:0007669"/>
    <property type="project" value="UniProtKB-KW"/>
</dbReference>
<dbReference type="Gene3D" id="1.10.10.10">
    <property type="entry name" value="Winged helix-like DNA-binding domain superfamily/Winged helix DNA-binding domain"/>
    <property type="match status" value="1"/>
</dbReference>
<dbReference type="GO" id="GO:0006355">
    <property type="term" value="P:regulation of DNA-templated transcription"/>
    <property type="evidence" value="ECO:0007669"/>
    <property type="project" value="InterPro"/>
</dbReference>
<organism evidence="5 6">
    <name type="scientific">Sedimentitalea arenosa</name>
    <dbReference type="NCBI Taxonomy" id="2798803"/>
    <lineage>
        <taxon>Bacteria</taxon>
        <taxon>Pseudomonadati</taxon>
        <taxon>Pseudomonadota</taxon>
        <taxon>Alphaproteobacteria</taxon>
        <taxon>Rhodobacterales</taxon>
        <taxon>Paracoccaceae</taxon>
        <taxon>Sedimentitalea</taxon>
    </lineage>
</organism>
<evidence type="ECO:0000313" key="5">
    <source>
        <dbReference type="EMBL" id="MBJ6371660.1"/>
    </source>
</evidence>
<dbReference type="PROSITE" id="PS50043">
    <property type="entry name" value="HTH_LUXR_2"/>
    <property type="match status" value="1"/>
</dbReference>
<name>A0A8J7J4W7_9RHOB</name>
<dbReference type="RefSeq" id="WP_199024516.1">
    <property type="nucleotide sequence ID" value="NZ_JAELVR010000005.1"/>
</dbReference>
<dbReference type="Gene3D" id="3.30.450.80">
    <property type="entry name" value="Transcription factor LuxR-like, autoinducer-binding domain"/>
    <property type="match status" value="1"/>
</dbReference>
<evidence type="ECO:0000256" key="3">
    <source>
        <dbReference type="ARBA" id="ARBA00023163"/>
    </source>
</evidence>
<proteinExistence type="predicted"/>
<dbReference type="PRINTS" id="PR00038">
    <property type="entry name" value="HTHLUXR"/>
</dbReference>
<feature type="domain" description="HTH luxR-type" evidence="4">
    <location>
        <begin position="177"/>
        <end position="242"/>
    </location>
</feature>
<dbReference type="Pfam" id="PF00196">
    <property type="entry name" value="GerE"/>
    <property type="match status" value="1"/>
</dbReference>
<dbReference type="PANTHER" id="PTHR44688:SF16">
    <property type="entry name" value="DNA-BINDING TRANSCRIPTIONAL ACTIVATOR DEVR_DOSR"/>
    <property type="match status" value="1"/>
</dbReference>
<dbReference type="AlphaFoldDB" id="A0A8J7J4W7"/>
<dbReference type="SUPFAM" id="SSF46894">
    <property type="entry name" value="C-terminal effector domain of the bipartite response regulators"/>
    <property type="match status" value="1"/>
</dbReference>